<feature type="region of interest" description="Disordered" evidence="1">
    <location>
        <begin position="1"/>
        <end position="87"/>
    </location>
</feature>
<evidence type="ECO:0000313" key="2">
    <source>
        <dbReference type="EMBL" id="CAK7266698.1"/>
    </source>
</evidence>
<comment type="caution">
    <text evidence="2">The sequence shown here is derived from an EMBL/GenBank/DDBJ whole genome shotgun (WGS) entry which is preliminary data.</text>
</comment>
<feature type="region of interest" description="Disordered" evidence="1">
    <location>
        <begin position="159"/>
        <end position="195"/>
    </location>
</feature>
<keyword evidence="3" id="KW-1185">Reference proteome</keyword>
<feature type="compositionally biased region" description="Basic and acidic residues" evidence="1">
    <location>
        <begin position="341"/>
        <end position="353"/>
    </location>
</feature>
<feature type="compositionally biased region" description="Basic and acidic residues" evidence="1">
    <location>
        <begin position="39"/>
        <end position="49"/>
    </location>
</feature>
<accession>A0ABP0DGA5</accession>
<dbReference type="Proteomes" id="UP001642501">
    <property type="component" value="Unassembled WGS sequence"/>
</dbReference>
<sequence>MARKLPWERVGGNARPASKLRQSASSTRRSFSPGPSTRPSDRGDKDSNRGRAPKQQHHTRPDTTGRYRSPTSSPPPAPPTESFMIDGLDNDDRYRMVEDELLAVAHIFTAHLHAAEYQRLRARAKSQSTALQSLARPVTTVITTERVVRRNAVTKQRAKQNAALRAFKGIPDTSDTADANDKDKDMDLDEPQTGSILDDLMKSDQRKAPQSLVSLAPVAANISASQSRAPQTVPDNKYRNDDDDDSDDDLDGPILESVSATLTPAILPEASRLQRALDMKVCMTGAASEKKSVSFAPKTRQISIGQDEETFTHQKMDNDFDDTDDDLGTVNLLQSIWKRREREKVRRQEEQQQRRQAATAQQQGSRTEPIDIIPP</sequence>
<evidence type="ECO:0000313" key="3">
    <source>
        <dbReference type="Proteomes" id="UP001642501"/>
    </source>
</evidence>
<gene>
    <name evidence="2" type="ORF">SEPCBS57363_002221</name>
</gene>
<name>A0ABP0DGA5_9PEZI</name>
<reference evidence="2 3" key="1">
    <citation type="submission" date="2024-01" db="EMBL/GenBank/DDBJ databases">
        <authorList>
            <person name="Allen C."/>
            <person name="Tagirdzhanova G."/>
        </authorList>
    </citation>
    <scope>NUCLEOTIDE SEQUENCE [LARGE SCALE GENOMIC DNA]</scope>
    <source>
        <strain evidence="2 3">CBS 573.63</strain>
    </source>
</reference>
<feature type="compositionally biased region" description="Polar residues" evidence="1">
    <location>
        <begin position="20"/>
        <end position="38"/>
    </location>
</feature>
<proteinExistence type="predicted"/>
<feature type="compositionally biased region" description="Low complexity" evidence="1">
    <location>
        <begin position="354"/>
        <end position="363"/>
    </location>
</feature>
<feature type="compositionally biased region" description="Polar residues" evidence="1">
    <location>
        <begin position="223"/>
        <end position="234"/>
    </location>
</feature>
<feature type="region of interest" description="Disordered" evidence="1">
    <location>
        <begin position="341"/>
        <end position="375"/>
    </location>
</feature>
<evidence type="ECO:0000256" key="1">
    <source>
        <dbReference type="SAM" id="MobiDB-lite"/>
    </source>
</evidence>
<feature type="region of interest" description="Disordered" evidence="1">
    <location>
        <begin position="223"/>
        <end position="253"/>
    </location>
</feature>
<feature type="compositionally biased region" description="Acidic residues" evidence="1">
    <location>
        <begin position="241"/>
        <end position="251"/>
    </location>
</feature>
<organism evidence="2 3">
    <name type="scientific">Sporothrix epigloea</name>
    <dbReference type="NCBI Taxonomy" id="1892477"/>
    <lineage>
        <taxon>Eukaryota</taxon>
        <taxon>Fungi</taxon>
        <taxon>Dikarya</taxon>
        <taxon>Ascomycota</taxon>
        <taxon>Pezizomycotina</taxon>
        <taxon>Sordariomycetes</taxon>
        <taxon>Sordariomycetidae</taxon>
        <taxon>Ophiostomatales</taxon>
        <taxon>Ophiostomataceae</taxon>
        <taxon>Sporothrix</taxon>
    </lineage>
</organism>
<dbReference type="EMBL" id="CAWUOM010000027">
    <property type="protein sequence ID" value="CAK7266698.1"/>
    <property type="molecule type" value="Genomic_DNA"/>
</dbReference>
<protein>
    <submittedName>
        <fullName evidence="2">Uncharacterized protein</fullName>
    </submittedName>
</protein>